<dbReference type="InterPro" id="IPR050272">
    <property type="entry name" value="Isochorismatase-like_hydrls"/>
</dbReference>
<evidence type="ECO:0000256" key="1">
    <source>
        <dbReference type="ARBA" id="ARBA00006336"/>
    </source>
</evidence>
<evidence type="ECO:0000256" key="2">
    <source>
        <dbReference type="ARBA" id="ARBA00022801"/>
    </source>
</evidence>
<dbReference type="EMBL" id="CDMZ01000349">
    <property type="protein sequence ID" value="CEM12319.1"/>
    <property type="molecule type" value="Genomic_DNA"/>
</dbReference>
<evidence type="ECO:0000259" key="4">
    <source>
        <dbReference type="Pfam" id="PF00857"/>
    </source>
</evidence>
<comment type="similarity">
    <text evidence="1">Belongs to the isochorismatase family.</text>
</comment>
<dbReference type="AlphaFoldDB" id="A0A0G4FGE7"/>
<proteinExistence type="inferred from homology"/>
<dbReference type="CDD" id="cd00431">
    <property type="entry name" value="cysteine_hydrolases"/>
    <property type="match status" value="1"/>
</dbReference>
<dbReference type="PANTHER" id="PTHR43540:SF6">
    <property type="entry name" value="ISOCHORISMATASE-LIKE DOMAIN-CONTAINING PROTEIN"/>
    <property type="match status" value="1"/>
</dbReference>
<dbReference type="InterPro" id="IPR000868">
    <property type="entry name" value="Isochorismatase-like_dom"/>
</dbReference>
<protein>
    <recommendedName>
        <fullName evidence="4">Isochorismatase-like domain-containing protein</fullName>
    </recommendedName>
</protein>
<accession>A0A0G4FGE7</accession>
<dbReference type="VEuPathDB" id="CryptoDB:Cvel_16846"/>
<feature type="domain" description="Isochorismatase-like" evidence="4">
    <location>
        <begin position="54"/>
        <end position="240"/>
    </location>
</feature>
<dbReference type="SUPFAM" id="SSF52499">
    <property type="entry name" value="Isochorismatase-like hydrolases"/>
    <property type="match status" value="1"/>
</dbReference>
<evidence type="ECO:0000256" key="3">
    <source>
        <dbReference type="SAM" id="MobiDB-lite"/>
    </source>
</evidence>
<evidence type="ECO:0000313" key="5">
    <source>
        <dbReference type="EMBL" id="CEM12319.1"/>
    </source>
</evidence>
<dbReference type="InterPro" id="IPR036380">
    <property type="entry name" value="Isochorismatase-like_sf"/>
</dbReference>
<dbReference type="GO" id="GO:0016787">
    <property type="term" value="F:hydrolase activity"/>
    <property type="evidence" value="ECO:0007669"/>
    <property type="project" value="UniProtKB-KW"/>
</dbReference>
<keyword evidence="2" id="KW-0378">Hydrolase</keyword>
<dbReference type="Pfam" id="PF00857">
    <property type="entry name" value="Isochorismatase"/>
    <property type="match status" value="1"/>
</dbReference>
<gene>
    <name evidence="5" type="ORF">Cvel_16846</name>
</gene>
<organism evidence="5">
    <name type="scientific">Chromera velia CCMP2878</name>
    <dbReference type="NCBI Taxonomy" id="1169474"/>
    <lineage>
        <taxon>Eukaryota</taxon>
        <taxon>Sar</taxon>
        <taxon>Alveolata</taxon>
        <taxon>Colpodellida</taxon>
        <taxon>Chromeraceae</taxon>
        <taxon>Chromera</taxon>
    </lineage>
</organism>
<dbReference type="Gene3D" id="3.40.50.850">
    <property type="entry name" value="Isochorismatase-like"/>
    <property type="match status" value="1"/>
</dbReference>
<dbReference type="PANTHER" id="PTHR43540">
    <property type="entry name" value="PEROXYUREIDOACRYLATE/UREIDOACRYLATE AMIDOHYDROLASE-RELATED"/>
    <property type="match status" value="1"/>
</dbReference>
<sequence>MADADGHMSSRGAGEGALFPDERMHAPMPNFKDDGKFLSFWANWKLTTRPRRVALLIDDAQEEYRPFAKQILPSLERLLAAFRDSDLPVVWSTWSRRFNDGICNAMDRWYGPYGVTSKENACYIYGTEGTEVLTEIKPSAAELEKPNRFIYDSVMLDMFWRFDEKGRSLLDEKLRSLDVDTIILTGLWTDECIVATAYAGLSRGYDVVVVSDAVDTATPNHAAALQVMRGTCSLVVTTEEVEEYVRTQLETCPPGSFKGKAAPDGRLELS</sequence>
<reference evidence="5" key="1">
    <citation type="submission" date="2014-11" db="EMBL/GenBank/DDBJ databases">
        <authorList>
            <person name="Otto D Thomas"/>
            <person name="Naeem Raeece"/>
        </authorList>
    </citation>
    <scope>NUCLEOTIDE SEQUENCE</scope>
</reference>
<dbReference type="PhylomeDB" id="A0A0G4FGE7"/>
<feature type="region of interest" description="Disordered" evidence="3">
    <location>
        <begin position="1"/>
        <end position="20"/>
    </location>
</feature>
<name>A0A0G4FGE7_9ALVE</name>